<protein>
    <recommendedName>
        <fullName evidence="4">DUF4365 domain-containing protein</fullName>
    </recommendedName>
</protein>
<dbReference type="EMBL" id="JACXRZ010000003">
    <property type="protein sequence ID" value="MBD3142445.1"/>
    <property type="molecule type" value="Genomic_DNA"/>
</dbReference>
<gene>
    <name evidence="2" type="ORF">IEQ31_04505</name>
</gene>
<organism evidence="2 3">
    <name type="scientific">Microbispora bryophytorum subsp. camponoti</name>
    <dbReference type="NCBI Taxonomy" id="1677852"/>
    <lineage>
        <taxon>Bacteria</taxon>
        <taxon>Bacillati</taxon>
        <taxon>Actinomycetota</taxon>
        <taxon>Actinomycetes</taxon>
        <taxon>Streptosporangiales</taxon>
        <taxon>Streptosporangiaceae</taxon>
        <taxon>Microbispora</taxon>
    </lineage>
</organism>
<feature type="region of interest" description="Disordered" evidence="1">
    <location>
        <begin position="158"/>
        <end position="180"/>
    </location>
</feature>
<keyword evidence="3" id="KW-1185">Reference proteome</keyword>
<sequence>MTDWKSIAPAQLGAFAEPIIIAKLAESGYRASRTSAKGPKIELLIDLEDGRQVLARVKSLRGPNYVFVLRSSFTLDDDHAMALMVFPMDYGQPELFIIPAAAWRDPDELFVAPDYPGLKSAPEYGIRLSSRWREQLAMWRVRPGAPLPLSYRASPGRVLQRGDTASPPDTITCHRPTPTA</sequence>
<reference evidence="2 3" key="1">
    <citation type="submission" date="2020-09" db="EMBL/GenBank/DDBJ databases">
        <title>Actinomycete isolated from the Camponotus japonicus Mayr.</title>
        <authorList>
            <person name="Gong X."/>
        </authorList>
    </citation>
    <scope>NUCLEOTIDE SEQUENCE [LARGE SCALE GENOMIC DNA]</scope>
    <source>
        <strain evidence="2 3">2C-HV3</strain>
    </source>
</reference>
<dbReference type="Proteomes" id="UP000653231">
    <property type="component" value="Unassembled WGS sequence"/>
</dbReference>
<evidence type="ECO:0008006" key="4">
    <source>
        <dbReference type="Google" id="ProtNLM"/>
    </source>
</evidence>
<proteinExistence type="predicted"/>
<accession>A0ABR8KUM6</accession>
<comment type="caution">
    <text evidence="2">The sequence shown here is derived from an EMBL/GenBank/DDBJ whole genome shotgun (WGS) entry which is preliminary data.</text>
</comment>
<evidence type="ECO:0000313" key="2">
    <source>
        <dbReference type="EMBL" id="MBD3142445.1"/>
    </source>
</evidence>
<evidence type="ECO:0000256" key="1">
    <source>
        <dbReference type="SAM" id="MobiDB-lite"/>
    </source>
</evidence>
<dbReference type="RefSeq" id="WP_191050251.1">
    <property type="nucleotide sequence ID" value="NZ_JACXRZ010000003.1"/>
</dbReference>
<evidence type="ECO:0000313" key="3">
    <source>
        <dbReference type="Proteomes" id="UP000653231"/>
    </source>
</evidence>
<name>A0ABR8KUM6_9ACTN</name>